<dbReference type="InterPro" id="IPR051694">
    <property type="entry name" value="Immunoregulatory_rcpt-like"/>
</dbReference>
<dbReference type="GO" id="GO:0016020">
    <property type="term" value="C:membrane"/>
    <property type="evidence" value="ECO:0007669"/>
    <property type="project" value="UniProtKB-SubCell"/>
</dbReference>
<feature type="compositionally biased region" description="Polar residues" evidence="5">
    <location>
        <begin position="596"/>
        <end position="614"/>
    </location>
</feature>
<feature type="compositionally biased region" description="Polar residues" evidence="5">
    <location>
        <begin position="552"/>
        <end position="562"/>
    </location>
</feature>
<feature type="compositionally biased region" description="Polar residues" evidence="5">
    <location>
        <begin position="269"/>
        <end position="287"/>
    </location>
</feature>
<feature type="compositionally biased region" description="Low complexity" evidence="5">
    <location>
        <begin position="462"/>
        <end position="474"/>
    </location>
</feature>
<evidence type="ECO:0000256" key="6">
    <source>
        <dbReference type="SAM" id="Phobius"/>
    </source>
</evidence>
<feature type="region of interest" description="Disordered" evidence="5">
    <location>
        <begin position="543"/>
        <end position="615"/>
    </location>
</feature>
<dbReference type="Proteomes" id="UP000070544">
    <property type="component" value="Unassembled WGS sequence"/>
</dbReference>
<feature type="region of interest" description="Disordered" evidence="5">
    <location>
        <begin position="362"/>
        <end position="499"/>
    </location>
</feature>
<evidence type="ECO:0000256" key="2">
    <source>
        <dbReference type="ARBA" id="ARBA00022692"/>
    </source>
</evidence>
<organism evidence="7 8">
    <name type="scientific">Gonapodya prolifera (strain JEL478)</name>
    <name type="common">Monoblepharis prolifera</name>
    <dbReference type="NCBI Taxonomy" id="1344416"/>
    <lineage>
        <taxon>Eukaryota</taxon>
        <taxon>Fungi</taxon>
        <taxon>Fungi incertae sedis</taxon>
        <taxon>Chytridiomycota</taxon>
        <taxon>Chytridiomycota incertae sedis</taxon>
        <taxon>Monoblepharidomycetes</taxon>
        <taxon>Monoblepharidales</taxon>
        <taxon>Gonapodyaceae</taxon>
        <taxon>Gonapodya</taxon>
    </lineage>
</organism>
<name>A0A139ACF4_GONPJ</name>
<evidence type="ECO:0000256" key="5">
    <source>
        <dbReference type="SAM" id="MobiDB-lite"/>
    </source>
</evidence>
<evidence type="ECO:0000256" key="4">
    <source>
        <dbReference type="ARBA" id="ARBA00023136"/>
    </source>
</evidence>
<keyword evidence="2 6" id="KW-0812">Transmembrane</keyword>
<evidence type="ECO:0000256" key="1">
    <source>
        <dbReference type="ARBA" id="ARBA00004167"/>
    </source>
</evidence>
<gene>
    <name evidence="7" type="ORF">M427DRAFT_57665</name>
</gene>
<keyword evidence="8" id="KW-1185">Reference proteome</keyword>
<dbReference type="GO" id="GO:0071944">
    <property type="term" value="C:cell periphery"/>
    <property type="evidence" value="ECO:0007669"/>
    <property type="project" value="UniProtKB-ARBA"/>
</dbReference>
<sequence>MAATLNSTRPLDVRVCPGLPSTCSNPDTVATSFVVGTSYWLNWGVLPDIGGTLLFLEFLLPPVTSCRASPAITSLFARQTIPATPPFIFSVPTPDNNPNTTSSGALAVTTVWNSDLVLSTLATSGNPTAQFRLLDSSGQCLFGQILTLSGEAGVLPSLSSSSSLALSQTTTSRPPSSQASSLTSTSQSLSPSTSPSSSPPFGLIGGVAGGAVAILVIVFSLLFWWRRRQKQRDAEVEERVTKMIELEEHWKARSLFQARGTGGHDVGNGNATSVSNLPSLGTNSRDSPSAGRPATYLPSSHAIQDPFSDQRRDSVGSEGRGLKSYPRKGINRLNSGESDLSDSSAVLATASRTSDIPLLDSSIDLASRPGSSASVGMGSLPRDVRVPAVRQGESTKGTDDGHGNALAFTTHNISSSPRRQHPRHQADPMTGADVKNPQHPSYHPLPSDVGIDRDPRPRSKSRPPGSRPSSIARSATDPEDYVGRNKSEKSLASMHPTERSVATGISLTSVDGPMAYPPSVWDADAARDSARALERELNGGISDERDVLNRSGGRSFTDSSRYPHSRHQSIDLNSSGNSGAHGRGYGQSGRAKTFGDSPNWTAGTHPPSTSTRPFSENGFRSVAVRASIDVGQMPASADSKSHLSAAQAQQIAEMFRKSFGMAAGASVIESELAAVEKEAQVADVPGSLGGGGREQH</sequence>
<accession>A0A139ACF4</accession>
<feature type="region of interest" description="Disordered" evidence="5">
    <location>
        <begin position="261"/>
        <end position="342"/>
    </location>
</feature>
<evidence type="ECO:0000256" key="3">
    <source>
        <dbReference type="ARBA" id="ARBA00022989"/>
    </source>
</evidence>
<feature type="compositionally biased region" description="Polar residues" evidence="5">
    <location>
        <begin position="407"/>
        <end position="417"/>
    </location>
</feature>
<reference evidence="7 8" key="1">
    <citation type="journal article" date="2015" name="Genome Biol. Evol.">
        <title>Phylogenomic analyses indicate that early fungi evolved digesting cell walls of algal ancestors of land plants.</title>
        <authorList>
            <person name="Chang Y."/>
            <person name="Wang S."/>
            <person name="Sekimoto S."/>
            <person name="Aerts A.L."/>
            <person name="Choi C."/>
            <person name="Clum A."/>
            <person name="LaButti K.M."/>
            <person name="Lindquist E.A."/>
            <person name="Yee Ngan C."/>
            <person name="Ohm R.A."/>
            <person name="Salamov A.A."/>
            <person name="Grigoriev I.V."/>
            <person name="Spatafora J.W."/>
            <person name="Berbee M.L."/>
        </authorList>
    </citation>
    <scope>NUCLEOTIDE SEQUENCE [LARGE SCALE GENOMIC DNA]</scope>
    <source>
        <strain evidence="7 8">JEL478</strain>
    </source>
</reference>
<comment type="subcellular location">
    <subcellularLocation>
        <location evidence="1">Membrane</location>
        <topology evidence="1">Single-pass membrane protein</topology>
    </subcellularLocation>
</comment>
<feature type="transmembrane region" description="Helical" evidence="6">
    <location>
        <begin position="201"/>
        <end position="225"/>
    </location>
</feature>
<protein>
    <submittedName>
        <fullName evidence="7">Uncharacterized protein</fullName>
    </submittedName>
</protein>
<feature type="compositionally biased region" description="Polar residues" evidence="5">
    <location>
        <begin position="332"/>
        <end position="342"/>
    </location>
</feature>
<evidence type="ECO:0000313" key="8">
    <source>
        <dbReference type="Proteomes" id="UP000070544"/>
    </source>
</evidence>
<dbReference type="AlphaFoldDB" id="A0A139ACF4"/>
<keyword evidence="4 6" id="KW-0472">Membrane</keyword>
<feature type="region of interest" description="Disordered" evidence="5">
    <location>
        <begin position="166"/>
        <end position="199"/>
    </location>
</feature>
<proteinExistence type="predicted"/>
<dbReference type="OrthoDB" id="10640517at2759"/>
<keyword evidence="3 6" id="KW-1133">Transmembrane helix</keyword>
<evidence type="ECO:0000313" key="7">
    <source>
        <dbReference type="EMBL" id="KXS14496.1"/>
    </source>
</evidence>
<dbReference type="PANTHER" id="PTHR15549">
    <property type="entry name" value="PAIRED IMMUNOGLOBULIN-LIKE TYPE 2 RECEPTOR"/>
    <property type="match status" value="1"/>
</dbReference>
<dbReference type="EMBL" id="KQ965769">
    <property type="protein sequence ID" value="KXS14496.1"/>
    <property type="molecule type" value="Genomic_DNA"/>
</dbReference>
<dbReference type="PANTHER" id="PTHR15549:SF30">
    <property type="entry name" value="MID2 DOMAIN-CONTAINING PROTEIN"/>
    <property type="match status" value="1"/>
</dbReference>